<proteinExistence type="inferred from homology"/>
<dbReference type="AlphaFoldDB" id="A0A2A9HH64"/>
<evidence type="ECO:0000256" key="3">
    <source>
        <dbReference type="ARBA" id="ARBA00023274"/>
    </source>
</evidence>
<dbReference type="InterPro" id="IPR050063">
    <property type="entry name" value="Ribosomal_protein_uL29"/>
</dbReference>
<accession>A0A2A9HH64</accession>
<dbReference type="InterPro" id="IPR001854">
    <property type="entry name" value="Ribosomal_uL29"/>
</dbReference>
<keyword evidence="3 5" id="KW-0687">Ribonucleoprotein</keyword>
<dbReference type="RefSeq" id="WP_098504676.1">
    <property type="nucleotide sequence ID" value="NZ_PDJQ01000001.1"/>
</dbReference>
<comment type="similarity">
    <text evidence="1 5">Belongs to the universal ribosomal protein uL29 family.</text>
</comment>
<dbReference type="PANTHER" id="PTHR10916">
    <property type="entry name" value="60S RIBOSOMAL PROTEIN L35/50S RIBOSOMAL PROTEIN L29"/>
    <property type="match status" value="1"/>
</dbReference>
<dbReference type="Proteomes" id="UP000223071">
    <property type="component" value="Unassembled WGS sequence"/>
</dbReference>
<keyword evidence="2 5" id="KW-0689">Ribosomal protein</keyword>
<dbReference type="EMBL" id="PDJQ01000001">
    <property type="protein sequence ID" value="PFG75357.1"/>
    <property type="molecule type" value="Genomic_DNA"/>
</dbReference>
<dbReference type="GO" id="GO:0022625">
    <property type="term" value="C:cytosolic large ribosomal subunit"/>
    <property type="evidence" value="ECO:0007669"/>
    <property type="project" value="TreeGrafter"/>
</dbReference>
<evidence type="ECO:0000313" key="6">
    <source>
        <dbReference type="EMBL" id="PFG75357.1"/>
    </source>
</evidence>
<sequence>MAKKAQDYRQLDDARLDHEINEAYRALFTLRFQHASRQLENYRALREARRTIARLRTIKRERQLAALAEQEKAHG</sequence>
<protein>
    <recommendedName>
        <fullName evidence="4 5">Large ribosomal subunit protein uL29</fullName>
    </recommendedName>
</protein>
<dbReference type="Pfam" id="PF00831">
    <property type="entry name" value="Ribosomal_L29"/>
    <property type="match status" value="1"/>
</dbReference>
<dbReference type="HAMAP" id="MF_00374">
    <property type="entry name" value="Ribosomal_uL29"/>
    <property type="match status" value="1"/>
</dbReference>
<keyword evidence="7" id="KW-1185">Reference proteome</keyword>
<evidence type="ECO:0000256" key="5">
    <source>
        <dbReference type="HAMAP-Rule" id="MF_00374"/>
    </source>
</evidence>
<dbReference type="SUPFAM" id="SSF46561">
    <property type="entry name" value="Ribosomal protein L29 (L29p)"/>
    <property type="match status" value="1"/>
</dbReference>
<gene>
    <name evidence="5" type="primary">rpmC</name>
    <name evidence="6" type="ORF">A9A59_2625</name>
</gene>
<evidence type="ECO:0000313" key="7">
    <source>
        <dbReference type="Proteomes" id="UP000223071"/>
    </source>
</evidence>
<dbReference type="CDD" id="cd00427">
    <property type="entry name" value="Ribosomal_L29_HIP"/>
    <property type="match status" value="1"/>
</dbReference>
<dbReference type="NCBIfam" id="TIGR00012">
    <property type="entry name" value="L29"/>
    <property type="match status" value="1"/>
</dbReference>
<comment type="caution">
    <text evidence="6">The sequence shown here is derived from an EMBL/GenBank/DDBJ whole genome shotgun (WGS) entry which is preliminary data.</text>
</comment>
<dbReference type="PANTHER" id="PTHR10916:SF0">
    <property type="entry name" value="LARGE RIBOSOMAL SUBUNIT PROTEIN UL29C"/>
    <property type="match status" value="1"/>
</dbReference>
<dbReference type="InterPro" id="IPR036049">
    <property type="entry name" value="Ribosomal_uL29_sf"/>
</dbReference>
<dbReference type="GO" id="GO:0006412">
    <property type="term" value="P:translation"/>
    <property type="evidence" value="ECO:0007669"/>
    <property type="project" value="UniProtKB-UniRule"/>
</dbReference>
<name>A0A2A9HH64_TEPT2</name>
<evidence type="ECO:0000256" key="4">
    <source>
        <dbReference type="ARBA" id="ARBA00035204"/>
    </source>
</evidence>
<dbReference type="GO" id="GO:0003735">
    <property type="term" value="F:structural constituent of ribosome"/>
    <property type="evidence" value="ECO:0007669"/>
    <property type="project" value="InterPro"/>
</dbReference>
<dbReference type="Gene3D" id="1.10.287.310">
    <property type="match status" value="1"/>
</dbReference>
<reference evidence="6 7" key="1">
    <citation type="submission" date="2017-09" db="EMBL/GenBank/DDBJ databases">
        <title>Sequencing the genomes of two abundant thermophiles in Great Basin hot springs: Thermocrinis jamiesonii and novel Chloroflexi Thermoflexus hugenholtzii.</title>
        <authorList>
            <person name="Hedlund B."/>
        </authorList>
    </citation>
    <scope>NUCLEOTIDE SEQUENCE [LARGE SCALE GENOMIC DNA]</scope>
    <source>
        <strain evidence="6 7">G233</strain>
    </source>
</reference>
<evidence type="ECO:0000256" key="2">
    <source>
        <dbReference type="ARBA" id="ARBA00022980"/>
    </source>
</evidence>
<evidence type="ECO:0000256" key="1">
    <source>
        <dbReference type="ARBA" id="ARBA00009254"/>
    </source>
</evidence>
<organism evidence="6 7">
    <name type="scientific">Tepidiforma thermophila (strain KCTC 52669 / CGMCC 1.13589 / G233)</name>
    <dbReference type="NCBI Taxonomy" id="2761530"/>
    <lineage>
        <taxon>Bacteria</taxon>
        <taxon>Bacillati</taxon>
        <taxon>Chloroflexota</taxon>
        <taxon>Tepidiformia</taxon>
        <taxon>Tepidiformales</taxon>
        <taxon>Tepidiformaceae</taxon>
        <taxon>Tepidiforma</taxon>
    </lineage>
</organism>